<dbReference type="EMBL" id="BJWG01000010">
    <property type="protein sequence ID" value="GEL95658.1"/>
    <property type="molecule type" value="Genomic_DNA"/>
</dbReference>
<dbReference type="Gene3D" id="3.60.10.10">
    <property type="entry name" value="Endonuclease/exonuclease/phosphatase"/>
    <property type="match status" value="1"/>
</dbReference>
<dbReference type="AlphaFoldDB" id="A0A511JCD6"/>
<accession>A0A511JCD6</accession>
<feature type="transmembrane region" description="Helical" evidence="1">
    <location>
        <begin position="211"/>
        <end position="231"/>
    </location>
</feature>
<dbReference type="GO" id="GO:0003824">
    <property type="term" value="F:catalytic activity"/>
    <property type="evidence" value="ECO:0007669"/>
    <property type="project" value="InterPro"/>
</dbReference>
<feature type="transmembrane region" description="Helical" evidence="1">
    <location>
        <begin position="327"/>
        <end position="345"/>
    </location>
</feature>
<feature type="transmembrane region" description="Helical" evidence="1">
    <location>
        <begin position="24"/>
        <end position="51"/>
    </location>
</feature>
<feature type="transmembrane region" description="Helical" evidence="1">
    <location>
        <begin position="87"/>
        <end position="108"/>
    </location>
</feature>
<feature type="domain" description="Endonuclease/exonuclease/phosphatase" evidence="2">
    <location>
        <begin position="405"/>
        <end position="622"/>
    </location>
</feature>
<feature type="transmembrane region" description="Helical" evidence="1">
    <location>
        <begin position="145"/>
        <end position="164"/>
    </location>
</feature>
<dbReference type="InterPro" id="IPR005135">
    <property type="entry name" value="Endo/exonuclease/phosphatase"/>
</dbReference>
<proteinExistence type="predicted"/>
<reference evidence="3 4" key="1">
    <citation type="submission" date="2019-07" db="EMBL/GenBank/DDBJ databases">
        <title>Whole genome shotgun sequence of Cellulomonas composti NBRC 100758.</title>
        <authorList>
            <person name="Hosoyama A."/>
            <person name="Uohara A."/>
            <person name="Ohji S."/>
            <person name="Ichikawa N."/>
        </authorList>
    </citation>
    <scope>NUCLEOTIDE SEQUENCE [LARGE SCALE GENOMIC DNA]</scope>
    <source>
        <strain evidence="3 4">NBRC 100758</strain>
    </source>
</reference>
<dbReference type="Proteomes" id="UP000321720">
    <property type="component" value="Unassembled WGS sequence"/>
</dbReference>
<feature type="transmembrane region" description="Helical" evidence="1">
    <location>
        <begin position="120"/>
        <end position="139"/>
    </location>
</feature>
<protein>
    <recommendedName>
        <fullName evidence="2">Endonuclease/exonuclease/phosphatase domain-containing protein</fullName>
    </recommendedName>
</protein>
<dbReference type="GO" id="GO:0006506">
    <property type="term" value="P:GPI anchor biosynthetic process"/>
    <property type="evidence" value="ECO:0007669"/>
    <property type="project" value="TreeGrafter"/>
</dbReference>
<feature type="transmembrane region" description="Helical" evidence="1">
    <location>
        <begin position="262"/>
        <end position="284"/>
    </location>
</feature>
<evidence type="ECO:0000256" key="1">
    <source>
        <dbReference type="SAM" id="Phobius"/>
    </source>
</evidence>
<name>A0A511JCD6_9CELL</name>
<dbReference type="Pfam" id="PF03372">
    <property type="entry name" value="Exo_endo_phos"/>
    <property type="match status" value="1"/>
</dbReference>
<feature type="transmembrane region" description="Helical" evidence="1">
    <location>
        <begin position="296"/>
        <end position="315"/>
    </location>
</feature>
<keyword evidence="4" id="KW-1185">Reference proteome</keyword>
<keyword evidence="1" id="KW-0472">Membrane</keyword>
<dbReference type="GO" id="GO:0016020">
    <property type="term" value="C:membrane"/>
    <property type="evidence" value="ECO:0007669"/>
    <property type="project" value="GOC"/>
</dbReference>
<feature type="transmembrane region" description="Helical" evidence="1">
    <location>
        <begin position="184"/>
        <end position="205"/>
    </location>
</feature>
<keyword evidence="1" id="KW-1133">Transmembrane helix</keyword>
<feature type="transmembrane region" description="Helical" evidence="1">
    <location>
        <begin position="238"/>
        <end position="256"/>
    </location>
</feature>
<comment type="caution">
    <text evidence="3">The sequence shown here is derived from an EMBL/GenBank/DDBJ whole genome shotgun (WGS) entry which is preliminary data.</text>
</comment>
<evidence type="ECO:0000259" key="2">
    <source>
        <dbReference type="Pfam" id="PF03372"/>
    </source>
</evidence>
<dbReference type="InterPro" id="IPR051916">
    <property type="entry name" value="GPI-anchor_lipid_remodeler"/>
</dbReference>
<evidence type="ECO:0000313" key="4">
    <source>
        <dbReference type="Proteomes" id="UP000321720"/>
    </source>
</evidence>
<keyword evidence="1" id="KW-0812">Transmembrane</keyword>
<dbReference type="PANTHER" id="PTHR14859:SF1">
    <property type="entry name" value="PGAP2-INTERACTING PROTEIN"/>
    <property type="match status" value="1"/>
</dbReference>
<sequence>MATLTVAALELIRASGPLLDHAFATGVVTAGITAVATYAGAGLVAALLVLATGARTGNPGGRTVLAGAVVAAVLRLVLQGLDGEALYWTGLVAVAWVVGVLVLAVAFVAGRAGGPRQAALGLVLGCALSVGLQLVLGTWDALWRSSWVGWLVAALIALAPLISVRVANPAWGAGAPPTCRPRRLWAVGPFLALAAMMLANPAFVASQSGVALGWAGLALAAGAIVGGWLLVRPDRWSSLVRVCVAVLVVAGVAVAIGVSGPAALVAVVVLVAVVGIALVGVLSVRRPAPLGWWRPAGAAALVGLGVVGPLLLYMLDYDVPLPVDNAIVPVLAALTVAITSLHHRAPTPPEGATDPDGRQPARVRATRFLLAPVGVLALVGFAMSTTSATGADVPAASRGDDLTVMTWNLHYGVAPGVGVDLDEIAATIEAADPDVVLLQEVERGWVFGGGTDMATWLAARLDMTFEFAPAADHQFGNAVLARSGLTEVAVHPLPYGAGPQSRSALSATITTASGDTARVTSVHLQHREENTPTRLDQLETLLADEPVTGPSVLGGDLNAEPGWPEIQLLEGAGWVSAVDAVGDPDALTSPADEPAYRIDWIFGQQVTFTDAHVVTGVQASDHLPVLTHLTLP</sequence>
<evidence type="ECO:0000313" key="3">
    <source>
        <dbReference type="EMBL" id="GEL95658.1"/>
    </source>
</evidence>
<organism evidence="3 4">
    <name type="scientific">Cellulomonas composti</name>
    <dbReference type="NCBI Taxonomy" id="266130"/>
    <lineage>
        <taxon>Bacteria</taxon>
        <taxon>Bacillati</taxon>
        <taxon>Actinomycetota</taxon>
        <taxon>Actinomycetes</taxon>
        <taxon>Micrococcales</taxon>
        <taxon>Cellulomonadaceae</taxon>
        <taxon>Cellulomonas</taxon>
    </lineage>
</organism>
<dbReference type="InterPro" id="IPR036691">
    <property type="entry name" value="Endo/exonu/phosph_ase_sf"/>
</dbReference>
<feature type="transmembrane region" description="Helical" evidence="1">
    <location>
        <begin position="365"/>
        <end position="383"/>
    </location>
</feature>
<dbReference type="PANTHER" id="PTHR14859">
    <property type="entry name" value="CALCOFLUOR WHITE HYPERSENSITIVE PROTEIN PRECURSOR"/>
    <property type="match status" value="1"/>
</dbReference>
<dbReference type="SUPFAM" id="SSF56219">
    <property type="entry name" value="DNase I-like"/>
    <property type="match status" value="1"/>
</dbReference>
<gene>
    <name evidence="3" type="ORF">CCO02nite_23160</name>
</gene>
<feature type="transmembrane region" description="Helical" evidence="1">
    <location>
        <begin position="63"/>
        <end position="81"/>
    </location>
</feature>